<keyword evidence="1" id="KW-0732">Signal</keyword>
<sequence length="169" mass="19999">MKRLTLFLSLIFLSFFVFSQKNESADRKDIKKLLSTFMNCLIKKDSVTFYNLFHNEPIVWVGVFKDKTQQDRLKKDSTRKNYFASSYKSFYRSISDMGADEEKFYNIDINEDGNIAAVTFDYSFWESRKKINWGKESWGLVKINGQWKITSVIFSLEFESINPEPNKKK</sequence>
<evidence type="ECO:0000256" key="1">
    <source>
        <dbReference type="SAM" id="SignalP"/>
    </source>
</evidence>
<dbReference type="SUPFAM" id="SSF54427">
    <property type="entry name" value="NTF2-like"/>
    <property type="match status" value="1"/>
</dbReference>
<feature type="signal peptide" evidence="1">
    <location>
        <begin position="1"/>
        <end position="19"/>
    </location>
</feature>
<accession>A0A4S8HC35</accession>
<evidence type="ECO:0000313" key="2">
    <source>
        <dbReference type="EMBL" id="THU32530.1"/>
    </source>
</evidence>
<name>A0A4S8HC35_9BACT</name>
<dbReference type="InterPro" id="IPR032710">
    <property type="entry name" value="NTF2-like_dom_sf"/>
</dbReference>
<dbReference type="Gene3D" id="3.10.450.50">
    <property type="match status" value="1"/>
</dbReference>
<keyword evidence="3" id="KW-1185">Reference proteome</keyword>
<dbReference type="Proteomes" id="UP000306918">
    <property type="component" value="Unassembled WGS sequence"/>
</dbReference>
<organism evidence="2 3">
    <name type="scientific">Niastella caeni</name>
    <dbReference type="NCBI Taxonomy" id="2569763"/>
    <lineage>
        <taxon>Bacteria</taxon>
        <taxon>Pseudomonadati</taxon>
        <taxon>Bacteroidota</taxon>
        <taxon>Chitinophagia</taxon>
        <taxon>Chitinophagales</taxon>
        <taxon>Chitinophagaceae</taxon>
        <taxon>Niastella</taxon>
    </lineage>
</organism>
<comment type="caution">
    <text evidence="2">The sequence shown here is derived from an EMBL/GenBank/DDBJ whole genome shotgun (WGS) entry which is preliminary data.</text>
</comment>
<dbReference type="AlphaFoldDB" id="A0A4S8HC35"/>
<evidence type="ECO:0008006" key="4">
    <source>
        <dbReference type="Google" id="ProtNLM"/>
    </source>
</evidence>
<gene>
    <name evidence="2" type="ORF">FAM09_27455</name>
</gene>
<evidence type="ECO:0000313" key="3">
    <source>
        <dbReference type="Proteomes" id="UP000306918"/>
    </source>
</evidence>
<reference evidence="2 3" key="1">
    <citation type="submission" date="2019-04" db="EMBL/GenBank/DDBJ databases">
        <title>Niastella caeni sp. nov., isolated from activated sludge.</title>
        <authorList>
            <person name="Sheng M."/>
        </authorList>
    </citation>
    <scope>NUCLEOTIDE SEQUENCE [LARGE SCALE GENOMIC DNA]</scope>
    <source>
        <strain evidence="2 3">HX-2-15</strain>
    </source>
</reference>
<dbReference type="EMBL" id="STFF01000011">
    <property type="protein sequence ID" value="THU32530.1"/>
    <property type="molecule type" value="Genomic_DNA"/>
</dbReference>
<proteinExistence type="predicted"/>
<protein>
    <recommendedName>
        <fullName evidence="4">Nuclear transport factor 2 family protein</fullName>
    </recommendedName>
</protein>
<dbReference type="OrthoDB" id="760475at2"/>
<feature type="chain" id="PRO_5020507002" description="Nuclear transport factor 2 family protein" evidence="1">
    <location>
        <begin position="20"/>
        <end position="169"/>
    </location>
</feature>